<comment type="caution">
    <text evidence="11">The sequence shown here is derived from an EMBL/GenBank/DDBJ whole genome shotgun (WGS) entry which is preliminary data.</text>
</comment>
<dbReference type="CDD" id="cd00593">
    <property type="entry name" value="RIBOc"/>
    <property type="match status" value="1"/>
</dbReference>
<comment type="subcellular location">
    <subcellularLocation>
        <location evidence="8">Cytoplasm</location>
    </subcellularLocation>
</comment>
<comment type="function">
    <text evidence="8">Digests double-stranded RNA. Involved in the processing of primary rRNA transcript to yield the immediate precursors to the large and small rRNAs (23S and 16S). Processes some mRNAs, and tRNAs when they are encoded in the rRNA operon. Processes pre-crRNA and tracrRNA of type II CRISPR loci if present in the organism.</text>
</comment>
<dbReference type="SUPFAM" id="SSF54768">
    <property type="entry name" value="dsRNA-binding domain-like"/>
    <property type="match status" value="1"/>
</dbReference>
<evidence type="ECO:0000259" key="10">
    <source>
        <dbReference type="PROSITE" id="PS50142"/>
    </source>
</evidence>
<dbReference type="InterPro" id="IPR014720">
    <property type="entry name" value="dsRBD_dom"/>
</dbReference>
<evidence type="ECO:0000256" key="8">
    <source>
        <dbReference type="HAMAP-Rule" id="MF_00104"/>
    </source>
</evidence>
<dbReference type="PROSITE" id="PS50142">
    <property type="entry name" value="RNASE_3_2"/>
    <property type="match status" value="1"/>
</dbReference>
<evidence type="ECO:0000313" key="11">
    <source>
        <dbReference type="EMBL" id="MEE3928388.1"/>
    </source>
</evidence>
<organism evidence="11 12">
    <name type="scientific">Mycoplasmopsis ciconiae</name>
    <dbReference type="NCBI Taxonomy" id="561067"/>
    <lineage>
        <taxon>Bacteria</taxon>
        <taxon>Bacillati</taxon>
        <taxon>Mycoplasmatota</taxon>
        <taxon>Mycoplasmoidales</taxon>
        <taxon>Metamycoplasmataceae</taxon>
        <taxon>Mycoplasmopsis</taxon>
    </lineage>
</organism>
<keyword evidence="7 8" id="KW-0694">RNA-binding</keyword>
<dbReference type="Gene3D" id="1.10.1520.10">
    <property type="entry name" value="Ribonuclease III domain"/>
    <property type="match status" value="1"/>
</dbReference>
<dbReference type="EC" id="3.1.26.3" evidence="8"/>
<keyword evidence="8" id="KW-0479">Metal-binding</keyword>
<comment type="catalytic activity">
    <reaction evidence="1 8">
        <text>Endonucleolytic cleavage to 5'-phosphomonoester.</text>
        <dbReference type="EC" id="3.1.26.3"/>
    </reaction>
</comment>
<keyword evidence="5 8" id="KW-0255">Endonuclease</keyword>
<comment type="subunit">
    <text evidence="8">Homodimer.</text>
</comment>
<keyword evidence="8" id="KW-0699">rRNA-binding</keyword>
<evidence type="ECO:0000256" key="6">
    <source>
        <dbReference type="ARBA" id="ARBA00022801"/>
    </source>
</evidence>
<dbReference type="HAMAP" id="MF_00104">
    <property type="entry name" value="RNase_III"/>
    <property type="match status" value="1"/>
</dbReference>
<dbReference type="SUPFAM" id="SSF69065">
    <property type="entry name" value="RNase III domain-like"/>
    <property type="match status" value="1"/>
</dbReference>
<keyword evidence="12" id="KW-1185">Reference proteome</keyword>
<keyword evidence="8" id="KW-0819">tRNA processing</keyword>
<dbReference type="Pfam" id="PF00035">
    <property type="entry name" value="dsrm"/>
    <property type="match status" value="1"/>
</dbReference>
<feature type="active site" evidence="8">
    <location>
        <position position="125"/>
    </location>
</feature>
<gene>
    <name evidence="8 11" type="primary">rnc</name>
    <name evidence="11" type="ORF">V2E24_02240</name>
</gene>
<dbReference type="InterPro" id="IPR036389">
    <property type="entry name" value="RNase_III_sf"/>
</dbReference>
<feature type="binding site" evidence="8">
    <location>
        <position position="122"/>
    </location>
    <ligand>
        <name>Mg(2+)</name>
        <dbReference type="ChEBI" id="CHEBI:18420"/>
    </ligand>
</feature>
<dbReference type="SMART" id="SM00358">
    <property type="entry name" value="DSRM"/>
    <property type="match status" value="1"/>
</dbReference>
<dbReference type="PROSITE" id="PS50137">
    <property type="entry name" value="DS_RBD"/>
    <property type="match status" value="1"/>
</dbReference>
<evidence type="ECO:0000259" key="9">
    <source>
        <dbReference type="PROSITE" id="PS50137"/>
    </source>
</evidence>
<keyword evidence="8" id="KW-0460">Magnesium</keyword>
<dbReference type="Proteomes" id="UP001344817">
    <property type="component" value="Unassembled WGS sequence"/>
</dbReference>
<evidence type="ECO:0000256" key="3">
    <source>
        <dbReference type="ARBA" id="ARBA00022664"/>
    </source>
</evidence>
<dbReference type="GO" id="GO:0004525">
    <property type="term" value="F:ribonuclease III activity"/>
    <property type="evidence" value="ECO:0007669"/>
    <property type="project" value="UniProtKB-EC"/>
</dbReference>
<feature type="domain" description="DRBM" evidence="9">
    <location>
        <begin position="162"/>
        <end position="227"/>
    </location>
</feature>
<keyword evidence="8" id="KW-0963">Cytoplasm</keyword>
<proteinExistence type="inferred from homology"/>
<evidence type="ECO:0000256" key="5">
    <source>
        <dbReference type="ARBA" id="ARBA00022759"/>
    </source>
</evidence>
<dbReference type="PANTHER" id="PTHR11207:SF0">
    <property type="entry name" value="RIBONUCLEASE 3"/>
    <property type="match status" value="1"/>
</dbReference>
<dbReference type="NCBIfam" id="TIGR02191">
    <property type="entry name" value="RNaseIII"/>
    <property type="match status" value="1"/>
</dbReference>
<accession>A0ABU7MM89</accession>
<feature type="binding site" evidence="8">
    <location>
        <position position="49"/>
    </location>
    <ligand>
        <name>Mg(2+)</name>
        <dbReference type="ChEBI" id="CHEBI:18420"/>
    </ligand>
</feature>
<keyword evidence="3 8" id="KW-0507">mRNA processing</keyword>
<evidence type="ECO:0000256" key="1">
    <source>
        <dbReference type="ARBA" id="ARBA00000109"/>
    </source>
</evidence>
<dbReference type="InterPro" id="IPR011907">
    <property type="entry name" value="RNase_III"/>
</dbReference>
<name>A0ABU7MM89_9BACT</name>
<keyword evidence="8" id="KW-0698">rRNA processing</keyword>
<feature type="domain" description="RNase III" evidence="10">
    <location>
        <begin position="9"/>
        <end position="136"/>
    </location>
</feature>
<protein>
    <recommendedName>
        <fullName evidence="8">Ribonuclease 3</fullName>
        <ecNumber evidence="8">3.1.26.3</ecNumber>
    </recommendedName>
    <alternativeName>
        <fullName evidence="8">Ribonuclease III</fullName>
        <shortName evidence="8">RNase III</shortName>
    </alternativeName>
</protein>
<keyword evidence="4 8" id="KW-0540">Nuclease</keyword>
<comment type="similarity">
    <text evidence="2">Belongs to the ribonuclease III family.</text>
</comment>
<dbReference type="Gene3D" id="3.30.160.20">
    <property type="match status" value="1"/>
</dbReference>
<dbReference type="EMBL" id="JAZDWZ010000006">
    <property type="protein sequence ID" value="MEE3928388.1"/>
    <property type="molecule type" value="Genomic_DNA"/>
</dbReference>
<evidence type="ECO:0000256" key="7">
    <source>
        <dbReference type="ARBA" id="ARBA00022884"/>
    </source>
</evidence>
<dbReference type="PANTHER" id="PTHR11207">
    <property type="entry name" value="RIBONUCLEASE III"/>
    <property type="match status" value="1"/>
</dbReference>
<sequence length="227" mass="26015">MKLTRAKNLQEFFHYNSIKYKNIEYYIMALTHTSMSANKKTSNTYERVEFLGDSILQFLSSEYIYKKYSNLDQGRMTYLRSNAVRTETLSDLSQSLGLPLLMKAKSGQIASDAKKSPKVQADLFEAISGAIYLDLGIDAVRDFFSHTVFDLIDHIHNKNNKDPKSQLQEYFQTFSRQNITYEVTFVDENTFSAKAIHEKKIYGQGKGKTKKQAETNAAIDALKKLNI</sequence>
<dbReference type="InterPro" id="IPR000999">
    <property type="entry name" value="RNase_III_dom"/>
</dbReference>
<dbReference type="SMART" id="SM00535">
    <property type="entry name" value="RIBOc"/>
    <property type="match status" value="1"/>
</dbReference>
<evidence type="ECO:0000256" key="2">
    <source>
        <dbReference type="ARBA" id="ARBA00010183"/>
    </source>
</evidence>
<comment type="cofactor">
    <cofactor evidence="8">
        <name>Mg(2+)</name>
        <dbReference type="ChEBI" id="CHEBI:18420"/>
    </cofactor>
</comment>
<dbReference type="Pfam" id="PF14622">
    <property type="entry name" value="Ribonucleas_3_3"/>
    <property type="match status" value="1"/>
</dbReference>
<feature type="active site" evidence="8">
    <location>
        <position position="53"/>
    </location>
</feature>
<feature type="binding site" evidence="8">
    <location>
        <position position="125"/>
    </location>
    <ligand>
        <name>Mg(2+)</name>
        <dbReference type="ChEBI" id="CHEBI:18420"/>
    </ligand>
</feature>
<dbReference type="RefSeq" id="WP_330500800.1">
    <property type="nucleotide sequence ID" value="NZ_JAZDWZ010000006.1"/>
</dbReference>
<reference evidence="11" key="1">
    <citation type="submission" date="2024-01" db="EMBL/GenBank/DDBJ databases">
        <title>Genome sequence of Mycoplasma ciconiae type strain DSM 25251.</title>
        <authorList>
            <person name="Spergser J."/>
        </authorList>
    </citation>
    <scope>NUCLEOTIDE SEQUENCE [LARGE SCALE GENOMIC DNA]</scope>
    <source>
        <strain evidence="11">DSM 25251</strain>
    </source>
</reference>
<evidence type="ECO:0000313" key="12">
    <source>
        <dbReference type="Proteomes" id="UP001344817"/>
    </source>
</evidence>
<evidence type="ECO:0000256" key="4">
    <source>
        <dbReference type="ARBA" id="ARBA00022722"/>
    </source>
</evidence>
<keyword evidence="6 8" id="KW-0378">Hydrolase</keyword>
<dbReference type="CDD" id="cd10845">
    <property type="entry name" value="DSRM_RNAse_III_family"/>
    <property type="match status" value="1"/>
</dbReference>